<evidence type="ECO:0000313" key="2">
    <source>
        <dbReference type="EMBL" id="CAB4738766.1"/>
    </source>
</evidence>
<keyword evidence="1" id="KW-0472">Membrane</keyword>
<protein>
    <submittedName>
        <fullName evidence="2">Unannotated protein</fullName>
    </submittedName>
</protein>
<reference evidence="2" key="1">
    <citation type="submission" date="2020-05" db="EMBL/GenBank/DDBJ databases">
        <authorList>
            <person name="Chiriac C."/>
            <person name="Salcher M."/>
            <person name="Ghai R."/>
            <person name="Kavagutti S V."/>
        </authorList>
    </citation>
    <scope>NUCLEOTIDE SEQUENCE</scope>
</reference>
<evidence type="ECO:0000256" key="1">
    <source>
        <dbReference type="SAM" id="Phobius"/>
    </source>
</evidence>
<dbReference type="EMBL" id="CAEZYZ010000020">
    <property type="protein sequence ID" value="CAB4738766.1"/>
    <property type="molecule type" value="Genomic_DNA"/>
</dbReference>
<feature type="transmembrane region" description="Helical" evidence="1">
    <location>
        <begin position="21"/>
        <end position="41"/>
    </location>
</feature>
<accession>A0A6J6SUW2</accession>
<dbReference type="AlphaFoldDB" id="A0A6J6SUW2"/>
<sequence>MPLVAATATVRPVSIARIRSMNNCCIGWAVPAYVALFVWTVTMRAPPLMMPATTSS</sequence>
<proteinExistence type="predicted"/>
<name>A0A6J6SUW2_9ZZZZ</name>
<organism evidence="2">
    <name type="scientific">freshwater metagenome</name>
    <dbReference type="NCBI Taxonomy" id="449393"/>
    <lineage>
        <taxon>unclassified sequences</taxon>
        <taxon>metagenomes</taxon>
        <taxon>ecological metagenomes</taxon>
    </lineage>
</organism>
<gene>
    <name evidence="2" type="ORF">UFOPK2810_00198</name>
</gene>
<keyword evidence="1" id="KW-1133">Transmembrane helix</keyword>
<keyword evidence="1" id="KW-0812">Transmembrane</keyword>